<dbReference type="Proteomes" id="UP000190395">
    <property type="component" value="Unassembled WGS sequence"/>
</dbReference>
<dbReference type="InterPro" id="IPR012837">
    <property type="entry name" value="NrdG"/>
</dbReference>
<keyword evidence="6" id="KW-0949">S-adenosyl-L-methionine</keyword>
<dbReference type="SFLD" id="SFLDS00029">
    <property type="entry name" value="Radical_SAM"/>
    <property type="match status" value="1"/>
</dbReference>
<dbReference type="SFLD" id="SFLDG01066">
    <property type="entry name" value="organic_radical-activating_enz"/>
    <property type="match status" value="1"/>
</dbReference>
<keyword evidence="7" id="KW-0479">Metal-binding</keyword>
<accession>A0A1T4MUY2</accession>
<dbReference type="InterPro" id="IPR001989">
    <property type="entry name" value="Radical_activat_CS"/>
</dbReference>
<dbReference type="SFLD" id="SFLDG01063">
    <property type="entry name" value="activating_enzymes__group_1"/>
    <property type="match status" value="1"/>
</dbReference>
<dbReference type="InterPro" id="IPR007197">
    <property type="entry name" value="rSAM"/>
</dbReference>
<evidence type="ECO:0000256" key="7">
    <source>
        <dbReference type="ARBA" id="ARBA00022723"/>
    </source>
</evidence>
<evidence type="ECO:0000256" key="4">
    <source>
        <dbReference type="ARBA" id="ARBA00014281"/>
    </source>
</evidence>
<dbReference type="RefSeq" id="WP_078930778.1">
    <property type="nucleotide sequence ID" value="NZ_DAVZIU010000021.1"/>
</dbReference>
<dbReference type="OrthoDB" id="9782387at2"/>
<keyword evidence="9" id="KW-0408">Iron</keyword>
<comment type="cofactor">
    <cofactor evidence="1">
        <name>[4Fe-4S] cluster</name>
        <dbReference type="ChEBI" id="CHEBI:49883"/>
    </cofactor>
</comment>
<dbReference type="GO" id="GO:0046872">
    <property type="term" value="F:metal ion binding"/>
    <property type="evidence" value="ECO:0007669"/>
    <property type="project" value="UniProtKB-KW"/>
</dbReference>
<dbReference type="NCBIfam" id="TIGR02491">
    <property type="entry name" value="NrdG"/>
    <property type="match status" value="1"/>
</dbReference>
<keyword evidence="14" id="KW-1185">Reference proteome</keyword>
<reference evidence="13 14" key="1">
    <citation type="submission" date="2017-02" db="EMBL/GenBank/DDBJ databases">
        <authorList>
            <person name="Peterson S.W."/>
        </authorList>
    </citation>
    <scope>NUCLEOTIDE SEQUENCE [LARGE SCALE GENOMIC DNA]</scope>
    <source>
        <strain evidence="13 14">ATCC BAA-909</strain>
    </source>
</reference>
<comment type="catalytic activity">
    <reaction evidence="11">
        <text>glycyl-[protein] + reduced [flavodoxin] + S-adenosyl-L-methionine = glycin-2-yl radical-[protein] + semiquinone [flavodoxin] + 5'-deoxyadenosine + L-methionine + H(+)</text>
        <dbReference type="Rhea" id="RHEA:61976"/>
        <dbReference type="Rhea" id="RHEA-COMP:10622"/>
        <dbReference type="Rhea" id="RHEA-COMP:14480"/>
        <dbReference type="Rhea" id="RHEA-COMP:15993"/>
        <dbReference type="Rhea" id="RHEA-COMP:15994"/>
        <dbReference type="ChEBI" id="CHEBI:15378"/>
        <dbReference type="ChEBI" id="CHEBI:17319"/>
        <dbReference type="ChEBI" id="CHEBI:29947"/>
        <dbReference type="ChEBI" id="CHEBI:32722"/>
        <dbReference type="ChEBI" id="CHEBI:57618"/>
        <dbReference type="ChEBI" id="CHEBI:57844"/>
        <dbReference type="ChEBI" id="CHEBI:59789"/>
        <dbReference type="ChEBI" id="CHEBI:140311"/>
    </reaction>
</comment>
<dbReference type="EC" id="1.97.1.-" evidence="12"/>
<evidence type="ECO:0000313" key="14">
    <source>
        <dbReference type="Proteomes" id="UP000190395"/>
    </source>
</evidence>
<dbReference type="InterPro" id="IPR013785">
    <property type="entry name" value="Aldolase_TIM"/>
</dbReference>
<name>A0A1T4MUY2_9SPIR</name>
<keyword evidence="10" id="KW-0411">Iron-sulfur</keyword>
<dbReference type="PROSITE" id="PS01087">
    <property type="entry name" value="RADICAL_ACTIVATING"/>
    <property type="match status" value="1"/>
</dbReference>
<evidence type="ECO:0000256" key="9">
    <source>
        <dbReference type="ARBA" id="ARBA00023004"/>
    </source>
</evidence>
<protein>
    <recommendedName>
        <fullName evidence="4 12">Anaerobic ribonucleoside-triphosphate reductase-activating protein</fullName>
        <ecNumber evidence="12">1.97.1.-</ecNumber>
    </recommendedName>
</protein>
<evidence type="ECO:0000256" key="2">
    <source>
        <dbReference type="ARBA" id="ARBA00003852"/>
    </source>
</evidence>
<evidence type="ECO:0000256" key="10">
    <source>
        <dbReference type="ARBA" id="ARBA00023014"/>
    </source>
</evidence>
<evidence type="ECO:0000256" key="1">
    <source>
        <dbReference type="ARBA" id="ARBA00001966"/>
    </source>
</evidence>
<dbReference type="Gene3D" id="3.20.20.70">
    <property type="entry name" value="Aldolase class I"/>
    <property type="match status" value="1"/>
</dbReference>
<proteinExistence type="inferred from homology"/>
<organism evidence="13 14">
    <name type="scientific">Treponema berlinense</name>
    <dbReference type="NCBI Taxonomy" id="225004"/>
    <lineage>
        <taxon>Bacteria</taxon>
        <taxon>Pseudomonadati</taxon>
        <taxon>Spirochaetota</taxon>
        <taxon>Spirochaetia</taxon>
        <taxon>Spirochaetales</taxon>
        <taxon>Treponemataceae</taxon>
        <taxon>Treponema</taxon>
    </lineage>
</organism>
<evidence type="ECO:0000256" key="5">
    <source>
        <dbReference type="ARBA" id="ARBA00022485"/>
    </source>
</evidence>
<dbReference type="SFLD" id="SFLDF00299">
    <property type="entry name" value="anaerobic_ribonucleoside-triph"/>
    <property type="match status" value="1"/>
</dbReference>
<keyword evidence="5" id="KW-0004">4Fe-4S</keyword>
<dbReference type="GO" id="GO:0051539">
    <property type="term" value="F:4 iron, 4 sulfur cluster binding"/>
    <property type="evidence" value="ECO:0007669"/>
    <property type="project" value="UniProtKB-KW"/>
</dbReference>
<evidence type="ECO:0000256" key="11">
    <source>
        <dbReference type="ARBA" id="ARBA00047365"/>
    </source>
</evidence>
<dbReference type="GeneID" id="303367280"/>
<dbReference type="PIRSF" id="PIRSF000368">
    <property type="entry name" value="NrdG"/>
    <property type="match status" value="1"/>
</dbReference>
<dbReference type="Pfam" id="PF13353">
    <property type="entry name" value="Fer4_12"/>
    <property type="match status" value="1"/>
</dbReference>
<dbReference type="InterPro" id="IPR034457">
    <property type="entry name" value="Organic_radical-activating"/>
</dbReference>
<dbReference type="InterPro" id="IPR058240">
    <property type="entry name" value="rSAM_sf"/>
</dbReference>
<evidence type="ECO:0000256" key="3">
    <source>
        <dbReference type="ARBA" id="ARBA00009777"/>
    </source>
</evidence>
<evidence type="ECO:0000256" key="8">
    <source>
        <dbReference type="ARBA" id="ARBA00023002"/>
    </source>
</evidence>
<gene>
    <name evidence="13" type="ORF">SAMN02745152_01027</name>
</gene>
<keyword evidence="8 12" id="KW-0560">Oxidoreductase</keyword>
<comment type="similarity">
    <text evidence="3 12">Belongs to the organic radical-activating enzymes family.</text>
</comment>
<dbReference type="EMBL" id="FUXC01000004">
    <property type="protein sequence ID" value="SJZ70910.1"/>
    <property type="molecule type" value="Genomic_DNA"/>
</dbReference>
<dbReference type="PANTHER" id="PTHR30352">
    <property type="entry name" value="PYRUVATE FORMATE-LYASE-ACTIVATING ENZYME"/>
    <property type="match status" value="1"/>
</dbReference>
<dbReference type="GO" id="GO:0004748">
    <property type="term" value="F:ribonucleoside-diphosphate reductase activity, thioredoxin disulfide as acceptor"/>
    <property type="evidence" value="ECO:0007669"/>
    <property type="project" value="TreeGrafter"/>
</dbReference>
<evidence type="ECO:0000313" key="13">
    <source>
        <dbReference type="EMBL" id="SJZ70910.1"/>
    </source>
</evidence>
<evidence type="ECO:0000256" key="6">
    <source>
        <dbReference type="ARBA" id="ARBA00022691"/>
    </source>
</evidence>
<dbReference type="GO" id="GO:0043365">
    <property type="term" value="F:[formate-C-acetyltransferase]-activating enzyme activity"/>
    <property type="evidence" value="ECO:0007669"/>
    <property type="project" value="InterPro"/>
</dbReference>
<dbReference type="PANTHER" id="PTHR30352:SF2">
    <property type="entry name" value="ANAEROBIC RIBONUCLEOSIDE-TRIPHOSPHATE REDUCTASE-ACTIVATING PROTEIN"/>
    <property type="match status" value="1"/>
</dbReference>
<dbReference type="STRING" id="225004.SAMN02745152_01027"/>
<sequence length="170" mass="19616">MYYGEIKKIDIANGLGVRVSLFVSGCRNKCPGCFNQMTWNFNYGQEFTQKTEEEILEALKPEYIQGLTVLGGEPFEEENQRVLAPFLEKVRAAFPKKTIWCYSGYIYDIDLKPSDGRKHCEVTDRMLDCIDVLVDGPFKQELKDITLNYRGSSNQRILWLKENKPVNSID</sequence>
<dbReference type="SUPFAM" id="SSF102114">
    <property type="entry name" value="Radical SAM enzymes"/>
    <property type="match status" value="1"/>
</dbReference>
<dbReference type="AlphaFoldDB" id="A0A1T4MUY2"/>
<evidence type="ECO:0000256" key="12">
    <source>
        <dbReference type="PIRNR" id="PIRNR000368"/>
    </source>
</evidence>
<comment type="function">
    <text evidence="2 12">Activation of anaerobic ribonucleoside-triphosphate reductase under anaerobic conditions by generation of an organic free radical, using S-adenosylmethionine and reduced flavodoxin as cosubstrates to produce 5'-deoxy-adenosine.</text>
</comment>